<feature type="transmembrane region" description="Helical" evidence="1">
    <location>
        <begin position="56"/>
        <end position="76"/>
    </location>
</feature>
<proteinExistence type="predicted"/>
<dbReference type="RefSeq" id="WP_089749118.1">
    <property type="nucleotide sequence ID" value="NZ_FOOG01000001.1"/>
</dbReference>
<dbReference type="AlphaFoldDB" id="A0A1I2JLZ6"/>
<sequence length="180" mass="20616">MKENRIETIVNEIHYWKEHRLLPVEYCDFLLALYTQGQKDSSDRDVEFNNSKRNSLTLMFSTLTLILLPLSFLVIYFTEMNLILQTGLLSTFVLTAFLALRQVIGANPGLYHFPLITGLLVGLLLFLNLVSSLSINSQWIYGMASIHCLLWMGIGVRWRIHYLMISSVIGILFLFLAAVL</sequence>
<name>A0A1I2JLZ6_9BACI</name>
<evidence type="ECO:0000313" key="2">
    <source>
        <dbReference type="EMBL" id="SFF53691.1"/>
    </source>
</evidence>
<organism evidence="2 3">
    <name type="scientific">Halobacillus alkaliphilus</name>
    <dbReference type="NCBI Taxonomy" id="396056"/>
    <lineage>
        <taxon>Bacteria</taxon>
        <taxon>Bacillati</taxon>
        <taxon>Bacillota</taxon>
        <taxon>Bacilli</taxon>
        <taxon>Bacillales</taxon>
        <taxon>Bacillaceae</taxon>
        <taxon>Halobacillus</taxon>
    </lineage>
</organism>
<keyword evidence="3" id="KW-1185">Reference proteome</keyword>
<dbReference type="OrthoDB" id="2380880at2"/>
<feature type="transmembrane region" description="Helical" evidence="1">
    <location>
        <begin position="139"/>
        <end position="155"/>
    </location>
</feature>
<evidence type="ECO:0000313" key="3">
    <source>
        <dbReference type="Proteomes" id="UP000198897"/>
    </source>
</evidence>
<feature type="transmembrane region" description="Helical" evidence="1">
    <location>
        <begin position="112"/>
        <end position="133"/>
    </location>
</feature>
<feature type="transmembrane region" description="Helical" evidence="1">
    <location>
        <begin position="82"/>
        <end position="100"/>
    </location>
</feature>
<dbReference type="Proteomes" id="UP000198897">
    <property type="component" value="Unassembled WGS sequence"/>
</dbReference>
<keyword evidence="1" id="KW-0812">Transmembrane</keyword>
<keyword evidence="1" id="KW-1133">Transmembrane helix</keyword>
<reference evidence="3" key="1">
    <citation type="submission" date="2016-10" db="EMBL/GenBank/DDBJ databases">
        <authorList>
            <person name="Varghese N."/>
            <person name="Submissions S."/>
        </authorList>
    </citation>
    <scope>NUCLEOTIDE SEQUENCE [LARGE SCALE GENOMIC DNA]</scope>
    <source>
        <strain evidence="3">FP5</strain>
    </source>
</reference>
<feature type="transmembrane region" description="Helical" evidence="1">
    <location>
        <begin position="162"/>
        <end position="179"/>
    </location>
</feature>
<gene>
    <name evidence="2" type="ORF">SAMN05216353_101128</name>
</gene>
<protein>
    <submittedName>
        <fullName evidence="2">Uncharacterized protein</fullName>
    </submittedName>
</protein>
<accession>A0A1I2JLZ6</accession>
<keyword evidence="1" id="KW-0472">Membrane</keyword>
<evidence type="ECO:0000256" key="1">
    <source>
        <dbReference type="SAM" id="Phobius"/>
    </source>
</evidence>
<dbReference type="EMBL" id="FOOG01000001">
    <property type="protein sequence ID" value="SFF53691.1"/>
    <property type="molecule type" value="Genomic_DNA"/>
</dbReference>